<evidence type="ECO:0000256" key="1">
    <source>
        <dbReference type="SAM" id="SignalP"/>
    </source>
</evidence>
<name>A0ABT1QQ86_9GAMM</name>
<sequence>MSYRLGRRLLPCILLLLTAAPVSAAAPFELIGVHQLPTPPDDDAGPVSLLAGDFTRDGRADIVVSFGGVPVVVFAAAAPGYGGFQPKPQSALSRYDSGYIDRLLLASAAAPAGAPREIVYADTTHSARRLQWLGGTANYAPTADRFELLPYQGAVGVLAALAAGDFNGDGRNDIALVDVPAQGGADGRSNGVIAWGRVGTAQSERSLPAVANPYFVASADFTGDAAHLPDLLIASRQRDVGLTSWDAAAQQLVLKQTLSLDATAIDGIAAGDLNGDGRPDALVQLRKAGQTSWVVIENRGGQGLALGATAPLAAALTQCIGDFDADGVADVLLDGDLLYFGESGYRYTASPRVINALTYGLACADFDGDGRLDFATATYAAADSTLELRIYRYRDGWDRIFANGFN</sequence>
<dbReference type="Gene3D" id="2.130.10.130">
    <property type="entry name" value="Integrin alpha, N-terminal"/>
    <property type="match status" value="1"/>
</dbReference>
<dbReference type="EMBL" id="JANFQO010000005">
    <property type="protein sequence ID" value="MCQ4164464.1"/>
    <property type="molecule type" value="Genomic_DNA"/>
</dbReference>
<proteinExistence type="predicted"/>
<evidence type="ECO:0000313" key="2">
    <source>
        <dbReference type="EMBL" id="MCQ4164464.1"/>
    </source>
</evidence>
<dbReference type="Proteomes" id="UP001165498">
    <property type="component" value="Unassembled WGS sequence"/>
</dbReference>
<dbReference type="RefSeq" id="WP_255913210.1">
    <property type="nucleotide sequence ID" value="NZ_JANFQO010000005.1"/>
</dbReference>
<dbReference type="PANTHER" id="PTHR44103">
    <property type="entry name" value="PROPROTEIN CONVERTASE P"/>
    <property type="match status" value="1"/>
</dbReference>
<protein>
    <submittedName>
        <fullName evidence="2">VCBS repeat-containing protein</fullName>
    </submittedName>
</protein>
<feature type="signal peptide" evidence="1">
    <location>
        <begin position="1"/>
        <end position="24"/>
    </location>
</feature>
<organism evidence="2 3">
    <name type="scientific">Tahibacter harae</name>
    <dbReference type="NCBI Taxonomy" id="2963937"/>
    <lineage>
        <taxon>Bacteria</taxon>
        <taxon>Pseudomonadati</taxon>
        <taxon>Pseudomonadota</taxon>
        <taxon>Gammaproteobacteria</taxon>
        <taxon>Lysobacterales</taxon>
        <taxon>Rhodanobacteraceae</taxon>
        <taxon>Tahibacter</taxon>
    </lineage>
</organism>
<accession>A0ABT1QQ86</accession>
<evidence type="ECO:0000313" key="3">
    <source>
        <dbReference type="Proteomes" id="UP001165498"/>
    </source>
</evidence>
<reference evidence="2" key="1">
    <citation type="submission" date="2022-07" db="EMBL/GenBank/DDBJ databases">
        <title>Tahibacter sp., a new gammaproteobacterium isolated from the silt sample collected at pig farm.</title>
        <authorList>
            <person name="Chen H."/>
        </authorList>
    </citation>
    <scope>NUCLEOTIDE SEQUENCE</scope>
    <source>
        <strain evidence="2">P2K</strain>
    </source>
</reference>
<dbReference type="InterPro" id="IPR028994">
    <property type="entry name" value="Integrin_alpha_N"/>
</dbReference>
<keyword evidence="3" id="KW-1185">Reference proteome</keyword>
<dbReference type="SUPFAM" id="SSF69318">
    <property type="entry name" value="Integrin alpha N-terminal domain"/>
    <property type="match status" value="1"/>
</dbReference>
<feature type="chain" id="PRO_5045838891" evidence="1">
    <location>
        <begin position="25"/>
        <end position="406"/>
    </location>
</feature>
<dbReference type="PANTHER" id="PTHR44103:SF1">
    <property type="entry name" value="PROPROTEIN CONVERTASE P"/>
    <property type="match status" value="1"/>
</dbReference>
<keyword evidence="1" id="KW-0732">Signal</keyword>
<comment type="caution">
    <text evidence="2">The sequence shown here is derived from an EMBL/GenBank/DDBJ whole genome shotgun (WGS) entry which is preliminary data.</text>
</comment>
<gene>
    <name evidence="2" type="ORF">NM961_07050</name>
</gene>